<dbReference type="Pfam" id="PF13814">
    <property type="entry name" value="Replic_Relax"/>
    <property type="match status" value="1"/>
</dbReference>
<sequence>MSTYNLLLIYPHLTDRDRWLLHLLDEHQVLTTDQIHRLAFRAERTCQIRLVELRALDLLDRFRFARADGGSHPWHWVLGLAGTRFQAAVTRRPSPTERSHRERLLRLSASPTLTHLVAVNEFFVRLHHAARTSADTSLDRWWSEAMAARQFLTVHPDGHGLWTTAARTVGFFLECDRGTESLPRLVAKLGRYADLVRRGGPRYPVLFWLPPGGREAHLQHALRRMDLPVPVATATHDTDPAAAGWLPADAWRRVNLTELPSDHGRDHPRNPNWRDGELDLHGRGETNPGAVGEPSG</sequence>
<accession>A0A4Q8BDR7</accession>
<feature type="region of interest" description="Disordered" evidence="1">
    <location>
        <begin position="259"/>
        <end position="296"/>
    </location>
</feature>
<dbReference type="Proteomes" id="UP000294114">
    <property type="component" value="Unassembled WGS sequence"/>
</dbReference>
<dbReference type="AlphaFoldDB" id="A0A4Q8BDR7"/>
<protein>
    <submittedName>
        <fullName evidence="2">Protein involved in plasmid replication-relaxation</fullName>
    </submittedName>
</protein>
<feature type="compositionally biased region" description="Basic and acidic residues" evidence="1">
    <location>
        <begin position="260"/>
        <end position="284"/>
    </location>
</feature>
<evidence type="ECO:0000313" key="2">
    <source>
        <dbReference type="EMBL" id="RZU76040.1"/>
    </source>
</evidence>
<organism evidence="2 3">
    <name type="scientific">Micromonospora kangleipakensis</name>
    <dbReference type="NCBI Taxonomy" id="1077942"/>
    <lineage>
        <taxon>Bacteria</taxon>
        <taxon>Bacillati</taxon>
        <taxon>Actinomycetota</taxon>
        <taxon>Actinomycetes</taxon>
        <taxon>Micromonosporales</taxon>
        <taxon>Micromonosporaceae</taxon>
        <taxon>Micromonospora</taxon>
    </lineage>
</organism>
<evidence type="ECO:0000256" key="1">
    <source>
        <dbReference type="SAM" id="MobiDB-lite"/>
    </source>
</evidence>
<gene>
    <name evidence="2" type="ORF">EV384_4637</name>
</gene>
<name>A0A4Q8BDR7_9ACTN</name>
<dbReference type="OrthoDB" id="2562278at2"/>
<keyword evidence="3" id="KW-1185">Reference proteome</keyword>
<proteinExistence type="predicted"/>
<dbReference type="EMBL" id="SHLD01000001">
    <property type="protein sequence ID" value="RZU76040.1"/>
    <property type="molecule type" value="Genomic_DNA"/>
</dbReference>
<comment type="caution">
    <text evidence="2">The sequence shown here is derived from an EMBL/GenBank/DDBJ whole genome shotgun (WGS) entry which is preliminary data.</text>
</comment>
<reference evidence="2 3" key="1">
    <citation type="submission" date="2019-02" db="EMBL/GenBank/DDBJ databases">
        <title>Sequencing the genomes of 1000 actinobacteria strains.</title>
        <authorList>
            <person name="Klenk H.-P."/>
        </authorList>
    </citation>
    <scope>NUCLEOTIDE SEQUENCE [LARGE SCALE GENOMIC DNA]</scope>
    <source>
        <strain evidence="2 3">DSM 45612</strain>
    </source>
</reference>
<dbReference type="RefSeq" id="WP_130336450.1">
    <property type="nucleotide sequence ID" value="NZ_SHLD01000001.1"/>
</dbReference>
<dbReference type="InterPro" id="IPR025855">
    <property type="entry name" value="Replic_Relax"/>
</dbReference>
<evidence type="ECO:0000313" key="3">
    <source>
        <dbReference type="Proteomes" id="UP000294114"/>
    </source>
</evidence>